<evidence type="ECO:0000256" key="15">
    <source>
        <dbReference type="ARBA" id="ARBA00022824"/>
    </source>
</evidence>
<keyword evidence="18" id="KW-0443">Lipid metabolism</keyword>
<dbReference type="SUPFAM" id="SSF53474">
    <property type="entry name" value="alpha/beta-Hydrolases"/>
    <property type="match status" value="2"/>
</dbReference>
<dbReference type="GO" id="GO:0097176">
    <property type="term" value="P:epoxide metabolic process"/>
    <property type="evidence" value="ECO:0007669"/>
    <property type="project" value="TreeGrafter"/>
</dbReference>
<dbReference type="InterPro" id="IPR010497">
    <property type="entry name" value="Epoxide_hydro_N"/>
</dbReference>
<dbReference type="Proteomes" id="UP000593571">
    <property type="component" value="Unassembled WGS sequence"/>
</dbReference>
<keyword evidence="25" id="KW-1185">Reference proteome</keyword>
<evidence type="ECO:0000256" key="9">
    <source>
        <dbReference type="ARBA" id="ARBA00018902"/>
    </source>
</evidence>
<evidence type="ECO:0000256" key="10">
    <source>
        <dbReference type="ARBA" id="ARBA00022481"/>
    </source>
</evidence>
<reference evidence="24 25" key="1">
    <citation type="journal article" date="2020" name="Nature">
        <title>Six reference-quality genomes reveal evolution of bat adaptations.</title>
        <authorList>
            <person name="Jebb D."/>
            <person name="Huang Z."/>
            <person name="Pippel M."/>
            <person name="Hughes G.M."/>
            <person name="Lavrichenko K."/>
            <person name="Devanna P."/>
            <person name="Winkler S."/>
            <person name="Jermiin L.S."/>
            <person name="Skirmuntt E.C."/>
            <person name="Katzourakis A."/>
            <person name="Burkitt-Gray L."/>
            <person name="Ray D.A."/>
            <person name="Sullivan K.A.M."/>
            <person name="Roscito J.G."/>
            <person name="Kirilenko B.M."/>
            <person name="Davalos L.M."/>
            <person name="Corthals A.P."/>
            <person name="Power M.L."/>
            <person name="Jones G."/>
            <person name="Ransome R.D."/>
            <person name="Dechmann D.K.N."/>
            <person name="Locatelli A.G."/>
            <person name="Puechmaille S.J."/>
            <person name="Fedrigo O."/>
            <person name="Jarvis E.D."/>
            <person name="Hiller M."/>
            <person name="Vernes S.C."/>
            <person name="Myers E.W."/>
            <person name="Teeling E.C."/>
        </authorList>
    </citation>
    <scope>NUCLEOTIDE SEQUENCE [LARGE SCALE GENOMIC DNA]</scope>
    <source>
        <strain evidence="24">MRouAeg1</strain>
        <tissue evidence="24">Muscle</tissue>
    </source>
</reference>
<evidence type="ECO:0000256" key="11">
    <source>
        <dbReference type="ARBA" id="ARBA00022575"/>
    </source>
</evidence>
<keyword evidence="17" id="KW-1133">Transmembrane helix</keyword>
<keyword evidence="12" id="KW-0812">Transmembrane</keyword>
<comment type="catalytic activity">
    <reaction evidence="22">
        <text>2-(5Z,8Z,11Z,14Z-eicosatetraenoyl)-glycerol + H2O = glycerol + (5Z,8Z,11Z,14Z)-eicosatetraenoate + H(+)</text>
        <dbReference type="Rhea" id="RHEA:26132"/>
        <dbReference type="ChEBI" id="CHEBI:15377"/>
        <dbReference type="ChEBI" id="CHEBI:15378"/>
        <dbReference type="ChEBI" id="CHEBI:17754"/>
        <dbReference type="ChEBI" id="CHEBI:32395"/>
        <dbReference type="ChEBI" id="CHEBI:52392"/>
    </reaction>
    <physiologicalReaction direction="left-to-right" evidence="22">
        <dbReference type="Rhea" id="RHEA:26133"/>
    </physiologicalReaction>
</comment>
<evidence type="ECO:0000313" key="24">
    <source>
        <dbReference type="EMBL" id="KAF6395227.1"/>
    </source>
</evidence>
<keyword evidence="14 24" id="KW-0378">Hydrolase</keyword>
<keyword evidence="10" id="KW-0488">Methylation</keyword>
<evidence type="ECO:0000256" key="20">
    <source>
        <dbReference type="ARBA" id="ARBA00029772"/>
    </source>
</evidence>
<protein>
    <recommendedName>
        <fullName evidence="9">Epoxide hydrolase 1</fullName>
        <ecNumber evidence="8">3.3.2.9</ecNumber>
    </recommendedName>
    <alternativeName>
        <fullName evidence="20">Epoxide hydratase</fullName>
    </alternativeName>
    <alternativeName>
        <fullName evidence="21">Microsomal epoxide hydrolase</fullName>
    </alternativeName>
</protein>
<evidence type="ECO:0000256" key="2">
    <source>
        <dbReference type="ARBA" id="ARBA00000221"/>
    </source>
</evidence>
<dbReference type="AlphaFoldDB" id="A0A7J8B8S5"/>
<organism evidence="24 25">
    <name type="scientific">Rousettus aegyptiacus</name>
    <name type="common">Egyptian fruit bat</name>
    <name type="synonym">Pteropus aegyptiacus</name>
    <dbReference type="NCBI Taxonomy" id="9407"/>
    <lineage>
        <taxon>Eukaryota</taxon>
        <taxon>Metazoa</taxon>
        <taxon>Chordata</taxon>
        <taxon>Craniata</taxon>
        <taxon>Vertebrata</taxon>
        <taxon>Euteleostomi</taxon>
        <taxon>Mammalia</taxon>
        <taxon>Eutheria</taxon>
        <taxon>Laurasiatheria</taxon>
        <taxon>Chiroptera</taxon>
        <taxon>Yinpterochiroptera</taxon>
        <taxon>Pteropodoidea</taxon>
        <taxon>Pteropodidae</taxon>
        <taxon>Rousettinae</taxon>
        <taxon>Rousettus</taxon>
    </lineage>
</organism>
<comment type="catalytic activity">
    <reaction evidence="3">
        <text>cis-stilbene oxide + H2O = (1R,2R)-hydrobenzoin</text>
        <dbReference type="Rhea" id="RHEA:23900"/>
        <dbReference type="ChEBI" id="CHEBI:15377"/>
        <dbReference type="ChEBI" id="CHEBI:50004"/>
        <dbReference type="ChEBI" id="CHEBI:50014"/>
        <dbReference type="EC" id="3.3.2.9"/>
    </reaction>
    <physiologicalReaction direction="left-to-right" evidence="3">
        <dbReference type="Rhea" id="RHEA:23901"/>
    </physiologicalReaction>
</comment>
<evidence type="ECO:0000256" key="16">
    <source>
        <dbReference type="ARBA" id="ARBA00022848"/>
    </source>
</evidence>
<feature type="domain" description="Epoxide hydrolase N-terminal" evidence="23">
    <location>
        <begin position="48"/>
        <end position="140"/>
    </location>
</feature>
<keyword evidence="16" id="KW-0492">Microsome</keyword>
<dbReference type="GO" id="GO:0005789">
    <property type="term" value="C:endoplasmic reticulum membrane"/>
    <property type="evidence" value="ECO:0007669"/>
    <property type="project" value="UniProtKB-SubCell"/>
</dbReference>
<evidence type="ECO:0000313" key="25">
    <source>
        <dbReference type="Proteomes" id="UP000593571"/>
    </source>
</evidence>
<dbReference type="InterPro" id="IPR000639">
    <property type="entry name" value="Epox_hydrolase-like"/>
</dbReference>
<evidence type="ECO:0000256" key="8">
    <source>
        <dbReference type="ARBA" id="ARBA00012091"/>
    </source>
</evidence>
<dbReference type="Gene3D" id="3.40.50.1820">
    <property type="entry name" value="alpha/beta hydrolase"/>
    <property type="match status" value="2"/>
</dbReference>
<comment type="caution">
    <text evidence="24">The sequence shown here is derived from an EMBL/GenBank/DDBJ whole genome shotgun (WGS) entry which is preliminary data.</text>
</comment>
<dbReference type="GO" id="GO:0033961">
    <property type="term" value="F:cis-stilbene-oxide hydrolase activity"/>
    <property type="evidence" value="ECO:0007669"/>
    <property type="project" value="UniProtKB-EC"/>
</dbReference>
<keyword evidence="13" id="KW-0058">Aromatic hydrocarbons catabolism</keyword>
<comment type="catalytic activity">
    <reaction evidence="1">
        <text>11,12-epoxy-(5Z,8Z,14Z)-eicosatrienoate + H2O = 11,12-dihydroxy-(5Z,8Z,14Z)-eicosatrienoate</text>
        <dbReference type="Rhea" id="RHEA:44044"/>
        <dbReference type="ChEBI" id="CHEBI:15377"/>
        <dbReference type="ChEBI" id="CHEBI:76625"/>
        <dbReference type="ChEBI" id="CHEBI:84031"/>
    </reaction>
    <physiologicalReaction direction="left-to-right" evidence="1">
        <dbReference type="Rhea" id="RHEA:44045"/>
    </physiologicalReaction>
</comment>
<evidence type="ECO:0000256" key="21">
    <source>
        <dbReference type="ARBA" id="ARBA00031682"/>
    </source>
</evidence>
<evidence type="ECO:0000256" key="13">
    <source>
        <dbReference type="ARBA" id="ARBA00022797"/>
    </source>
</evidence>
<evidence type="ECO:0000256" key="17">
    <source>
        <dbReference type="ARBA" id="ARBA00022989"/>
    </source>
</evidence>
<evidence type="ECO:0000256" key="1">
    <source>
        <dbReference type="ARBA" id="ARBA00000146"/>
    </source>
</evidence>
<dbReference type="PIRSF" id="PIRSF001112">
    <property type="entry name" value="Epoxide_hydrolase"/>
    <property type="match status" value="1"/>
</dbReference>
<dbReference type="InterPro" id="IPR029058">
    <property type="entry name" value="AB_hydrolase_fold"/>
</dbReference>
<evidence type="ECO:0000256" key="18">
    <source>
        <dbReference type="ARBA" id="ARBA00023098"/>
    </source>
</evidence>
<keyword evidence="15" id="KW-0256">Endoplasmic reticulum</keyword>
<dbReference type="GO" id="GO:0019369">
    <property type="term" value="P:arachidonate metabolic process"/>
    <property type="evidence" value="ECO:0007669"/>
    <property type="project" value="TreeGrafter"/>
</dbReference>
<accession>A0A7J8B8S5</accession>
<comment type="subcellular location">
    <subcellularLocation>
        <location evidence="6">Endoplasmic reticulum membrane</location>
        <topology evidence="6">Single-pass type III membrane protein</topology>
    </subcellularLocation>
    <subcellularLocation>
        <location evidence="5">Microsome membrane</location>
        <topology evidence="5">Single-pass type III membrane protein</topology>
    </subcellularLocation>
</comment>
<comment type="catalytic activity">
    <reaction evidence="4">
        <text>8,9-epoxy-(5Z,11Z,14Z)-eicosatrienoate + H2O = 8,9-dihydroxy-(5Z,11Z,14Z)-eicosatrienoate</text>
        <dbReference type="Rhea" id="RHEA:44048"/>
        <dbReference type="ChEBI" id="CHEBI:15377"/>
        <dbReference type="ChEBI" id="CHEBI:84025"/>
        <dbReference type="ChEBI" id="CHEBI:84032"/>
    </reaction>
    <physiologicalReaction direction="left-to-right" evidence="4">
        <dbReference type="Rhea" id="RHEA:44049"/>
    </physiologicalReaction>
</comment>
<evidence type="ECO:0000256" key="3">
    <source>
        <dbReference type="ARBA" id="ARBA00001306"/>
    </source>
</evidence>
<gene>
    <name evidence="24" type="ORF">HJG63_004550</name>
</gene>
<dbReference type="InterPro" id="IPR016292">
    <property type="entry name" value="Epoxide_hydrolase"/>
</dbReference>
<evidence type="ECO:0000256" key="19">
    <source>
        <dbReference type="ARBA" id="ARBA00023136"/>
    </source>
</evidence>
<dbReference type="PRINTS" id="PR00412">
    <property type="entry name" value="EPOXHYDRLASE"/>
</dbReference>
<proteinExistence type="inferred from homology"/>
<keyword evidence="11" id="KW-0216">Detoxification</keyword>
<dbReference type="PANTHER" id="PTHR21661:SF78">
    <property type="entry name" value="EPOXIDE HYDROLASE 1"/>
    <property type="match status" value="1"/>
</dbReference>
<comment type="catalytic activity">
    <reaction evidence="2">
        <text>1-(4-methoxyphenyl)-N-methyl-N-[(3-methyloxetan-3-yl)methyl]methanamine + H2O = 2-{[(4-methoxybenzyl)(methyl)amino]methyl}-2-methylpropane-1,3-diol</text>
        <dbReference type="Rhea" id="RHEA:55764"/>
        <dbReference type="ChEBI" id="CHEBI:15377"/>
        <dbReference type="ChEBI" id="CHEBI:139161"/>
        <dbReference type="ChEBI" id="CHEBI:139164"/>
        <dbReference type="EC" id="3.3.2.9"/>
    </reaction>
</comment>
<dbReference type="PANTHER" id="PTHR21661">
    <property type="entry name" value="EPOXIDE HYDROLASE 1-RELATED"/>
    <property type="match status" value="1"/>
</dbReference>
<name>A0A7J8B8S5_ROUAE</name>
<evidence type="ECO:0000256" key="7">
    <source>
        <dbReference type="ARBA" id="ARBA00010088"/>
    </source>
</evidence>
<dbReference type="EMBL" id="JACASE010000018">
    <property type="protein sequence ID" value="KAF6395227.1"/>
    <property type="molecule type" value="Genomic_DNA"/>
</dbReference>
<evidence type="ECO:0000256" key="6">
    <source>
        <dbReference type="ARBA" id="ARBA00004643"/>
    </source>
</evidence>
<dbReference type="GO" id="GO:0009636">
    <property type="term" value="P:response to toxic substance"/>
    <property type="evidence" value="ECO:0007669"/>
    <property type="project" value="UniProtKB-KW"/>
</dbReference>
<evidence type="ECO:0000256" key="4">
    <source>
        <dbReference type="ARBA" id="ARBA00001899"/>
    </source>
</evidence>
<evidence type="ECO:0000256" key="5">
    <source>
        <dbReference type="ARBA" id="ARBA00004390"/>
    </source>
</evidence>
<dbReference type="Pfam" id="PF06441">
    <property type="entry name" value="EHN"/>
    <property type="match status" value="1"/>
</dbReference>
<evidence type="ECO:0000256" key="12">
    <source>
        <dbReference type="ARBA" id="ARBA00022692"/>
    </source>
</evidence>
<comment type="similarity">
    <text evidence="7">Belongs to the peptidase S33 family.</text>
</comment>
<evidence type="ECO:0000256" key="14">
    <source>
        <dbReference type="ARBA" id="ARBA00022801"/>
    </source>
</evidence>
<dbReference type="EC" id="3.3.2.9" evidence="8"/>
<evidence type="ECO:0000256" key="22">
    <source>
        <dbReference type="ARBA" id="ARBA00047476"/>
    </source>
</evidence>
<sequence length="286" mass="33789">MWLEIVLASVLGFVIYWFVSRDKAETLPLEDGWWGPGARPPGREDESIRPFKVETSDQEIDDLHRRIEKVRLTPPLEDSRFHYGFNTSYLKKILSYWRNEFDWRKQVEVLNRYPHFKEKFFYKMMRESGYLHIQATKPDTVGCALNDSPVGLAAYILEKFTTWTNSEFRDLEDGGLERKFSLDDLLTNIMIYWTTGTITSSQRYYKENLGKNIMAEKHQRMKVQVPTGFAAFPDELLHVPEKWMKFKYPKLISYSYMPRGGHFAAFEEPELLARDIIKFVGLVERQ</sequence>
<evidence type="ECO:0000259" key="23">
    <source>
        <dbReference type="Pfam" id="PF06441"/>
    </source>
</evidence>
<keyword evidence="19" id="KW-0472">Membrane</keyword>